<dbReference type="EnsemblMetazoa" id="tetur11g00640.1">
    <property type="protein sequence ID" value="tetur11g00640.1"/>
    <property type="gene ID" value="tetur11g00640"/>
</dbReference>
<sequence length="28" mass="3307">MRCKKRFSQSMGQHSKLKCLIGRNRANK</sequence>
<dbReference type="AlphaFoldDB" id="T1KGF7"/>
<feature type="region of interest" description="Disordered" evidence="1">
    <location>
        <begin position="1"/>
        <end position="28"/>
    </location>
</feature>
<evidence type="ECO:0000313" key="3">
    <source>
        <dbReference type="Proteomes" id="UP000015104"/>
    </source>
</evidence>
<dbReference type="Proteomes" id="UP000015104">
    <property type="component" value="Unassembled WGS sequence"/>
</dbReference>
<protein>
    <submittedName>
        <fullName evidence="2">Uncharacterized protein</fullName>
    </submittedName>
</protein>
<reference evidence="2" key="2">
    <citation type="submission" date="2015-06" db="UniProtKB">
        <authorList>
            <consortium name="EnsemblMetazoa"/>
        </authorList>
    </citation>
    <scope>IDENTIFICATION</scope>
</reference>
<name>T1KGF7_TETUR</name>
<dbReference type="HOGENOM" id="CLU_3413364_0_0_1"/>
<accession>T1KGF7</accession>
<proteinExistence type="predicted"/>
<keyword evidence="3" id="KW-1185">Reference proteome</keyword>
<organism evidence="2 3">
    <name type="scientific">Tetranychus urticae</name>
    <name type="common">Two-spotted spider mite</name>
    <dbReference type="NCBI Taxonomy" id="32264"/>
    <lineage>
        <taxon>Eukaryota</taxon>
        <taxon>Metazoa</taxon>
        <taxon>Ecdysozoa</taxon>
        <taxon>Arthropoda</taxon>
        <taxon>Chelicerata</taxon>
        <taxon>Arachnida</taxon>
        <taxon>Acari</taxon>
        <taxon>Acariformes</taxon>
        <taxon>Trombidiformes</taxon>
        <taxon>Prostigmata</taxon>
        <taxon>Eleutherengona</taxon>
        <taxon>Raphignathae</taxon>
        <taxon>Tetranychoidea</taxon>
        <taxon>Tetranychidae</taxon>
        <taxon>Tetranychus</taxon>
    </lineage>
</organism>
<evidence type="ECO:0000313" key="2">
    <source>
        <dbReference type="EnsemblMetazoa" id="tetur11g00640.1"/>
    </source>
</evidence>
<reference evidence="3" key="1">
    <citation type="submission" date="2011-08" db="EMBL/GenBank/DDBJ databases">
        <authorList>
            <person name="Rombauts S."/>
        </authorList>
    </citation>
    <scope>NUCLEOTIDE SEQUENCE</scope>
    <source>
        <strain evidence="3">London</strain>
    </source>
</reference>
<dbReference type="EMBL" id="CAEY01000065">
    <property type="status" value="NOT_ANNOTATED_CDS"/>
    <property type="molecule type" value="Genomic_DNA"/>
</dbReference>
<evidence type="ECO:0000256" key="1">
    <source>
        <dbReference type="SAM" id="MobiDB-lite"/>
    </source>
</evidence>